<dbReference type="EMBL" id="JAAALK010000283">
    <property type="protein sequence ID" value="KAG8076324.1"/>
    <property type="molecule type" value="Genomic_DNA"/>
</dbReference>
<protein>
    <submittedName>
        <fullName evidence="2">Uncharacterized protein</fullName>
    </submittedName>
</protein>
<proteinExistence type="predicted"/>
<comment type="caution">
    <text evidence="2">The sequence shown here is derived from an EMBL/GenBank/DDBJ whole genome shotgun (WGS) entry which is preliminary data.</text>
</comment>
<dbReference type="AlphaFoldDB" id="A0A8J5W4Q0"/>
<name>A0A8J5W4Q0_ZIZPA</name>
<evidence type="ECO:0000313" key="2">
    <source>
        <dbReference type="EMBL" id="KAG8076324.1"/>
    </source>
</evidence>
<gene>
    <name evidence="2" type="ORF">GUJ93_ZPchr0006g46454</name>
</gene>
<feature type="compositionally biased region" description="Low complexity" evidence="1">
    <location>
        <begin position="107"/>
        <end position="123"/>
    </location>
</feature>
<keyword evidence="3" id="KW-1185">Reference proteome</keyword>
<reference evidence="2" key="2">
    <citation type="submission" date="2021-02" db="EMBL/GenBank/DDBJ databases">
        <authorList>
            <person name="Kimball J.A."/>
            <person name="Haas M.W."/>
            <person name="Macchietto M."/>
            <person name="Kono T."/>
            <person name="Duquette J."/>
            <person name="Shao M."/>
        </authorList>
    </citation>
    <scope>NUCLEOTIDE SEQUENCE</scope>
    <source>
        <tissue evidence="2">Fresh leaf tissue</tissue>
    </source>
</reference>
<dbReference type="OrthoDB" id="657430at2759"/>
<accession>A0A8J5W4Q0</accession>
<evidence type="ECO:0000313" key="3">
    <source>
        <dbReference type="Proteomes" id="UP000729402"/>
    </source>
</evidence>
<dbReference type="Proteomes" id="UP000729402">
    <property type="component" value="Unassembled WGS sequence"/>
</dbReference>
<organism evidence="2 3">
    <name type="scientific">Zizania palustris</name>
    <name type="common">Northern wild rice</name>
    <dbReference type="NCBI Taxonomy" id="103762"/>
    <lineage>
        <taxon>Eukaryota</taxon>
        <taxon>Viridiplantae</taxon>
        <taxon>Streptophyta</taxon>
        <taxon>Embryophyta</taxon>
        <taxon>Tracheophyta</taxon>
        <taxon>Spermatophyta</taxon>
        <taxon>Magnoliopsida</taxon>
        <taxon>Liliopsida</taxon>
        <taxon>Poales</taxon>
        <taxon>Poaceae</taxon>
        <taxon>BOP clade</taxon>
        <taxon>Oryzoideae</taxon>
        <taxon>Oryzeae</taxon>
        <taxon>Zizaniinae</taxon>
        <taxon>Zizania</taxon>
    </lineage>
</organism>
<evidence type="ECO:0000256" key="1">
    <source>
        <dbReference type="SAM" id="MobiDB-lite"/>
    </source>
</evidence>
<feature type="compositionally biased region" description="Basic and acidic residues" evidence="1">
    <location>
        <begin position="139"/>
        <end position="148"/>
    </location>
</feature>
<feature type="region of interest" description="Disordered" evidence="1">
    <location>
        <begin position="100"/>
        <end position="164"/>
    </location>
</feature>
<feature type="compositionally biased region" description="Low complexity" evidence="1">
    <location>
        <begin position="152"/>
        <end position="164"/>
    </location>
</feature>
<reference evidence="2" key="1">
    <citation type="journal article" date="2021" name="bioRxiv">
        <title>Whole Genome Assembly and Annotation of Northern Wild Rice, Zizania palustris L., Supports a Whole Genome Duplication in the Zizania Genus.</title>
        <authorList>
            <person name="Haas M."/>
            <person name="Kono T."/>
            <person name="Macchietto M."/>
            <person name="Millas R."/>
            <person name="McGilp L."/>
            <person name="Shao M."/>
            <person name="Duquette J."/>
            <person name="Hirsch C.N."/>
            <person name="Kimball J."/>
        </authorList>
    </citation>
    <scope>NUCLEOTIDE SEQUENCE</scope>
    <source>
        <tissue evidence="2">Fresh leaf tissue</tissue>
    </source>
</reference>
<sequence>MSFQDLLSDMEAGLLSAPSPSQEAARGVFQINTKVEALRWMADALGTPKDTRSLRGRLRGTRAGIARLARSPRWCRELLRRLRIEGLLLQANHGFRGRHERVQESGATYRSGRATRATRSSCRNLQEFERRKRSSWSRKLQEEIEQRKRSSSRVTGSGSSAVEG</sequence>